<name>A0A6J7F382_9ZZZZ</name>
<evidence type="ECO:0000256" key="5">
    <source>
        <dbReference type="SAM" id="MobiDB-lite"/>
    </source>
</evidence>
<feature type="domain" description="RecX first three-helical" evidence="8">
    <location>
        <begin position="30"/>
        <end position="68"/>
    </location>
</feature>
<dbReference type="HAMAP" id="MF_01114">
    <property type="entry name" value="RecX"/>
    <property type="match status" value="1"/>
</dbReference>
<evidence type="ECO:0000256" key="4">
    <source>
        <dbReference type="ARBA" id="ARBA00022490"/>
    </source>
</evidence>
<feature type="region of interest" description="Disordered" evidence="5">
    <location>
        <begin position="1"/>
        <end position="22"/>
    </location>
</feature>
<comment type="subcellular location">
    <subcellularLocation>
        <location evidence="1">Cytoplasm</location>
    </subcellularLocation>
</comment>
<evidence type="ECO:0000313" key="9">
    <source>
        <dbReference type="EMBL" id="CAB4890642.1"/>
    </source>
</evidence>
<feature type="domain" description="RecX second three-helical" evidence="6">
    <location>
        <begin position="76"/>
        <end position="117"/>
    </location>
</feature>
<dbReference type="PANTHER" id="PTHR33602:SF1">
    <property type="entry name" value="REGULATORY PROTEIN RECX FAMILY PROTEIN"/>
    <property type="match status" value="1"/>
</dbReference>
<protein>
    <recommendedName>
        <fullName evidence="3">Regulatory protein RecX</fullName>
    </recommendedName>
</protein>
<dbReference type="InterPro" id="IPR036388">
    <property type="entry name" value="WH-like_DNA-bd_sf"/>
</dbReference>
<dbReference type="GO" id="GO:0005737">
    <property type="term" value="C:cytoplasm"/>
    <property type="evidence" value="ECO:0007669"/>
    <property type="project" value="UniProtKB-SubCell"/>
</dbReference>
<organism evidence="9">
    <name type="scientific">freshwater metagenome</name>
    <dbReference type="NCBI Taxonomy" id="449393"/>
    <lineage>
        <taxon>unclassified sequences</taxon>
        <taxon>metagenomes</taxon>
        <taxon>ecological metagenomes</taxon>
    </lineage>
</organism>
<dbReference type="InterPro" id="IPR053924">
    <property type="entry name" value="RecX_HTH_2nd"/>
</dbReference>
<feature type="domain" description="RecX third three-helical" evidence="7">
    <location>
        <begin position="123"/>
        <end position="166"/>
    </location>
</feature>
<dbReference type="InterPro" id="IPR053926">
    <property type="entry name" value="RecX_HTH_1st"/>
</dbReference>
<dbReference type="EMBL" id="CAFBMC010000010">
    <property type="protein sequence ID" value="CAB4890642.1"/>
    <property type="molecule type" value="Genomic_DNA"/>
</dbReference>
<dbReference type="GO" id="GO:0006282">
    <property type="term" value="P:regulation of DNA repair"/>
    <property type="evidence" value="ECO:0007669"/>
    <property type="project" value="InterPro"/>
</dbReference>
<evidence type="ECO:0000259" key="8">
    <source>
        <dbReference type="Pfam" id="PF21982"/>
    </source>
</evidence>
<evidence type="ECO:0000256" key="2">
    <source>
        <dbReference type="ARBA" id="ARBA00009695"/>
    </source>
</evidence>
<gene>
    <name evidence="9" type="ORF">UFOPK3495_00337</name>
    <name evidence="10" type="ORF">UFOPK4237_01028</name>
</gene>
<dbReference type="Gene3D" id="1.10.10.10">
    <property type="entry name" value="Winged helix-like DNA-binding domain superfamily/Winged helix DNA-binding domain"/>
    <property type="match status" value="2"/>
</dbReference>
<dbReference type="AlphaFoldDB" id="A0A6J7F382"/>
<comment type="similarity">
    <text evidence="2">Belongs to the RecX family.</text>
</comment>
<dbReference type="InterPro" id="IPR053925">
    <property type="entry name" value="RecX_HTH_3rd"/>
</dbReference>
<evidence type="ECO:0000256" key="3">
    <source>
        <dbReference type="ARBA" id="ARBA00018111"/>
    </source>
</evidence>
<dbReference type="Pfam" id="PF02631">
    <property type="entry name" value="RecX_HTH2"/>
    <property type="match status" value="1"/>
</dbReference>
<accession>A0A6J7F382</accession>
<dbReference type="EMBL" id="CAFBPZ010000066">
    <property type="protein sequence ID" value="CAB5039691.1"/>
    <property type="molecule type" value="Genomic_DNA"/>
</dbReference>
<evidence type="ECO:0000259" key="7">
    <source>
        <dbReference type="Pfam" id="PF21981"/>
    </source>
</evidence>
<dbReference type="PANTHER" id="PTHR33602">
    <property type="entry name" value="REGULATORY PROTEIN RECX FAMILY PROTEIN"/>
    <property type="match status" value="1"/>
</dbReference>
<evidence type="ECO:0000259" key="6">
    <source>
        <dbReference type="Pfam" id="PF02631"/>
    </source>
</evidence>
<dbReference type="Pfam" id="PF21982">
    <property type="entry name" value="RecX_HTH1"/>
    <property type="match status" value="1"/>
</dbReference>
<reference evidence="9" key="1">
    <citation type="submission" date="2020-05" db="EMBL/GenBank/DDBJ databases">
        <authorList>
            <person name="Chiriac C."/>
            <person name="Salcher M."/>
            <person name="Ghai R."/>
            <person name="Kavagutti S V."/>
        </authorList>
    </citation>
    <scope>NUCLEOTIDE SEQUENCE</scope>
</reference>
<dbReference type="InterPro" id="IPR003783">
    <property type="entry name" value="Regulatory_RecX"/>
</dbReference>
<dbReference type="Pfam" id="PF21981">
    <property type="entry name" value="RecX_HTH3"/>
    <property type="match status" value="1"/>
</dbReference>
<proteinExistence type="inferred from homology"/>
<evidence type="ECO:0000256" key="1">
    <source>
        <dbReference type="ARBA" id="ARBA00004496"/>
    </source>
</evidence>
<sequence length="184" mass="20799">MAHKFPSSASESHAGSLADVRTAQDPNAMARSIVLRRLNAMARTRKDLYDDLLARDIPENVANEVLDRFTELGLIDDAQYAQMFVASRQRSRGTAKPVLRQELRRKGVPDEEIVDALAEITPEEEYERAKLLVQKKMPSLARYDSATQQRRLMNLLMRRGYNGSVAASLVREAVQAELELELDE</sequence>
<keyword evidence="4" id="KW-0963">Cytoplasm</keyword>
<evidence type="ECO:0000313" key="10">
    <source>
        <dbReference type="EMBL" id="CAB5039691.1"/>
    </source>
</evidence>